<dbReference type="OrthoDB" id="345724at2"/>
<accession>A0A2M9Y9S3</accession>
<proteinExistence type="predicted"/>
<gene>
    <name evidence="1" type="ORF">CH362_15510</name>
</gene>
<evidence type="ECO:0000313" key="2">
    <source>
        <dbReference type="Proteomes" id="UP000231926"/>
    </source>
</evidence>
<dbReference type="Proteomes" id="UP000231926">
    <property type="component" value="Unassembled WGS sequence"/>
</dbReference>
<dbReference type="EMBL" id="NPDR01000007">
    <property type="protein sequence ID" value="PJZ48193.1"/>
    <property type="molecule type" value="Genomic_DNA"/>
</dbReference>
<dbReference type="AlphaFoldDB" id="A0A2M9Y9S3"/>
<organism evidence="1 2">
    <name type="scientific">Leptospira saintgironsiae</name>
    <dbReference type="NCBI Taxonomy" id="2023183"/>
    <lineage>
        <taxon>Bacteria</taxon>
        <taxon>Pseudomonadati</taxon>
        <taxon>Spirochaetota</taxon>
        <taxon>Spirochaetia</taxon>
        <taxon>Leptospirales</taxon>
        <taxon>Leptospiraceae</taxon>
        <taxon>Leptospira</taxon>
    </lineage>
</organism>
<comment type="caution">
    <text evidence="1">The sequence shown here is derived from an EMBL/GenBank/DDBJ whole genome shotgun (WGS) entry which is preliminary data.</text>
</comment>
<protein>
    <submittedName>
        <fullName evidence="1">Uncharacterized protein</fullName>
    </submittedName>
</protein>
<keyword evidence="2" id="KW-1185">Reference proteome</keyword>
<sequence>MFRIFTIVWFFIFALLFEGCLTFRFGHVNIIKDNFKNTHIVKMKLMLLSDEPYIDYFGAPTSLKYYFFFDLTREIGPDNKTIPTSIRFSHPGETSDAPISKTGFIKIGEKISPLVIGNSDSQLVTNSSVTTTTSTNSANAGSANANAIMNAKGGFVDFTKVQQSGGTNAQTRTSVSTHTHKEQSGMFLLKREDEQAILEGKPFSIRLYMGSYPLTFSFNEENSKHLKNFLLSRPGVEQN</sequence>
<reference evidence="1 2" key="1">
    <citation type="submission" date="2017-07" db="EMBL/GenBank/DDBJ databases">
        <title>Leptospira spp. isolated from tropical soils.</title>
        <authorList>
            <person name="Thibeaux R."/>
            <person name="Iraola G."/>
            <person name="Ferres I."/>
            <person name="Bierque E."/>
            <person name="Girault D."/>
            <person name="Soupe-Gilbert M.-E."/>
            <person name="Picardeau M."/>
            <person name="Goarant C."/>
        </authorList>
    </citation>
    <scope>NUCLEOTIDE SEQUENCE [LARGE SCALE GENOMIC DNA]</scope>
    <source>
        <strain evidence="1 2">FH4-C-A2</strain>
    </source>
</reference>
<evidence type="ECO:0000313" key="1">
    <source>
        <dbReference type="EMBL" id="PJZ48193.1"/>
    </source>
</evidence>
<name>A0A2M9Y9S3_9LEPT</name>